<gene>
    <name evidence="1" type="ORF">P608_08655</name>
</gene>
<keyword evidence="2" id="KW-1185">Reference proteome</keyword>
<evidence type="ECO:0000313" key="2">
    <source>
        <dbReference type="Proteomes" id="UP000029549"/>
    </source>
</evidence>
<dbReference type="Proteomes" id="UP000029549">
    <property type="component" value="Unassembled WGS sequence"/>
</dbReference>
<organism evidence="1 2">
    <name type="scientific">Comamonas thiooxydans</name>
    <dbReference type="NCBI Taxonomy" id="363952"/>
    <lineage>
        <taxon>Bacteria</taxon>
        <taxon>Pseudomonadati</taxon>
        <taxon>Pseudomonadota</taxon>
        <taxon>Betaproteobacteria</taxon>
        <taxon>Burkholderiales</taxon>
        <taxon>Comamonadaceae</taxon>
        <taxon>Comamonas</taxon>
    </lineage>
</organism>
<dbReference type="Pfam" id="PF10127">
    <property type="entry name" value="RlaP"/>
    <property type="match status" value="1"/>
</dbReference>
<name>A0A0E3BW88_9BURK</name>
<comment type="caution">
    <text evidence="1">The sequence shown here is derived from an EMBL/GenBank/DDBJ whole genome shotgun (WGS) entry which is preliminary data.</text>
</comment>
<dbReference type="PATRIC" id="fig|285.48.peg.5115"/>
<dbReference type="InterPro" id="IPR018775">
    <property type="entry name" value="RlaP"/>
</dbReference>
<accession>A0A0E3BW88</accession>
<dbReference type="EMBL" id="AWTP01000101">
    <property type="protein sequence ID" value="KGH13693.1"/>
    <property type="molecule type" value="Genomic_DNA"/>
</dbReference>
<proteinExistence type="predicted"/>
<reference evidence="1 2" key="1">
    <citation type="submission" date="2013-09" db="EMBL/GenBank/DDBJ databases">
        <title>High correlation between genotypes and phenotypes of environmental bacteria Comamonas testosteroni strains.</title>
        <authorList>
            <person name="Liu L."/>
            <person name="Zhu W."/>
            <person name="Xia X."/>
            <person name="Xu B."/>
            <person name="Luo M."/>
            <person name="Wang G."/>
        </authorList>
    </citation>
    <scope>NUCLEOTIDE SEQUENCE [LARGE SCALE GENOMIC DNA]</scope>
    <source>
        <strain evidence="1 2">DF2</strain>
    </source>
</reference>
<protein>
    <submittedName>
        <fullName evidence="1">Uncharacterized protein</fullName>
    </submittedName>
</protein>
<sequence>MPESRSIVQAIEQKAIPGAHLLLEVMRAAALQQRHDMTVLLAGESGKPGWGFTSPNSNQDLLI</sequence>
<evidence type="ECO:0000313" key="1">
    <source>
        <dbReference type="EMBL" id="KGH13693.1"/>
    </source>
</evidence>
<dbReference type="AlphaFoldDB" id="A0A0E3BW88"/>